<dbReference type="InterPro" id="IPR029063">
    <property type="entry name" value="SAM-dependent_MTases_sf"/>
</dbReference>
<accession>A0ABW7XM97</accession>
<evidence type="ECO:0000256" key="1">
    <source>
        <dbReference type="ARBA" id="ARBA00008361"/>
    </source>
</evidence>
<dbReference type="PANTHER" id="PTHR44942:SF4">
    <property type="entry name" value="METHYLTRANSFERASE TYPE 11 DOMAIN-CONTAINING PROTEIN"/>
    <property type="match status" value="1"/>
</dbReference>
<dbReference type="Gene3D" id="3.40.50.150">
    <property type="entry name" value="Vaccinia Virus protein VP39"/>
    <property type="match status" value="1"/>
</dbReference>
<dbReference type="EC" id="2.1.1.222" evidence="6"/>
<keyword evidence="3 6" id="KW-0808">Transferase</keyword>
<evidence type="ECO:0000259" key="5">
    <source>
        <dbReference type="Pfam" id="PF08241"/>
    </source>
</evidence>
<sequence>MPTSNSAGDLAASHLHRGAAEGFGADAERYDRSRPVTPRAVADAVLGYLAGKGRIGEDRLGDGRPGEGQPADGDGTPGTAAEPAPPRLLDVGVGTGLSALPFRAAGAEVLGVEVDARMAAVAEARGLDVEVARFEEWDPAGRRFDAVVSGMTWHWVDPVAGAAQAARVLRDQGVLAVFWHAADLPPTLRSALHDLYSRELAGTPGAGMYAPGRSAADGYEAMLDRAEAGLVEAGGFGTPQRWRHAWEHRYTVEEWLDQVPTSGGFGRLPEPVRRAILAGVRSALEQDEAVTDGAFTVRHTTVLLAARRTS</sequence>
<protein>
    <submittedName>
        <fullName evidence="6">Class I SAM-dependent methyltransferase</fullName>
        <ecNumber evidence="6">2.1.1.222</ecNumber>
        <ecNumber evidence="6">2.1.1.64</ecNumber>
    </submittedName>
</protein>
<dbReference type="EMBL" id="JBIRYI010000009">
    <property type="protein sequence ID" value="MFI2488374.1"/>
    <property type="molecule type" value="Genomic_DNA"/>
</dbReference>
<feature type="domain" description="Methyltransferase type 11" evidence="5">
    <location>
        <begin position="89"/>
        <end position="176"/>
    </location>
</feature>
<organism evidence="6 7">
    <name type="scientific">Promicromonospora kroppenstedtii</name>
    <dbReference type="NCBI Taxonomy" id="440482"/>
    <lineage>
        <taxon>Bacteria</taxon>
        <taxon>Bacillati</taxon>
        <taxon>Actinomycetota</taxon>
        <taxon>Actinomycetes</taxon>
        <taxon>Micrococcales</taxon>
        <taxon>Promicromonosporaceae</taxon>
        <taxon>Promicromonospora</taxon>
    </lineage>
</organism>
<proteinExistence type="inferred from homology"/>
<feature type="compositionally biased region" description="Basic and acidic residues" evidence="4">
    <location>
        <begin position="56"/>
        <end position="65"/>
    </location>
</feature>
<keyword evidence="2 6" id="KW-0489">Methyltransferase</keyword>
<dbReference type="Proteomes" id="UP001611580">
    <property type="component" value="Unassembled WGS sequence"/>
</dbReference>
<dbReference type="CDD" id="cd02440">
    <property type="entry name" value="AdoMet_MTases"/>
    <property type="match status" value="1"/>
</dbReference>
<dbReference type="GO" id="GO:0032259">
    <property type="term" value="P:methylation"/>
    <property type="evidence" value="ECO:0007669"/>
    <property type="project" value="UniProtKB-KW"/>
</dbReference>
<comment type="similarity">
    <text evidence="1">Belongs to the methyltransferase superfamily.</text>
</comment>
<evidence type="ECO:0000313" key="7">
    <source>
        <dbReference type="Proteomes" id="UP001611580"/>
    </source>
</evidence>
<evidence type="ECO:0000313" key="6">
    <source>
        <dbReference type="EMBL" id="MFI2488374.1"/>
    </source>
</evidence>
<keyword evidence="7" id="KW-1185">Reference proteome</keyword>
<dbReference type="InterPro" id="IPR051052">
    <property type="entry name" value="Diverse_substrate_MTase"/>
</dbReference>
<dbReference type="GO" id="GO:0102208">
    <property type="term" value="F:2-polyprenyl-6-hydroxyphenol methylase activity"/>
    <property type="evidence" value="ECO:0007669"/>
    <property type="project" value="UniProtKB-EC"/>
</dbReference>
<dbReference type="SUPFAM" id="SSF53335">
    <property type="entry name" value="S-adenosyl-L-methionine-dependent methyltransferases"/>
    <property type="match status" value="1"/>
</dbReference>
<name>A0ABW7XM97_9MICO</name>
<dbReference type="RefSeq" id="WP_397405538.1">
    <property type="nucleotide sequence ID" value="NZ_JBIRYI010000009.1"/>
</dbReference>
<dbReference type="EC" id="2.1.1.64" evidence="6"/>
<dbReference type="PANTHER" id="PTHR44942">
    <property type="entry name" value="METHYLTRANSF_11 DOMAIN-CONTAINING PROTEIN"/>
    <property type="match status" value="1"/>
</dbReference>
<dbReference type="Pfam" id="PF08241">
    <property type="entry name" value="Methyltransf_11"/>
    <property type="match status" value="1"/>
</dbReference>
<gene>
    <name evidence="6" type="ORF">ACH47X_15785</name>
</gene>
<evidence type="ECO:0000256" key="2">
    <source>
        <dbReference type="ARBA" id="ARBA00022603"/>
    </source>
</evidence>
<dbReference type="GO" id="GO:0061542">
    <property type="term" value="F:3-demethylubiquinol 3-O-methyltransferase activity"/>
    <property type="evidence" value="ECO:0007669"/>
    <property type="project" value="UniProtKB-EC"/>
</dbReference>
<evidence type="ECO:0000256" key="3">
    <source>
        <dbReference type="ARBA" id="ARBA00022679"/>
    </source>
</evidence>
<comment type="caution">
    <text evidence="6">The sequence shown here is derived from an EMBL/GenBank/DDBJ whole genome shotgun (WGS) entry which is preliminary data.</text>
</comment>
<dbReference type="InterPro" id="IPR013216">
    <property type="entry name" value="Methyltransf_11"/>
</dbReference>
<evidence type="ECO:0000256" key="4">
    <source>
        <dbReference type="SAM" id="MobiDB-lite"/>
    </source>
</evidence>
<reference evidence="6 7" key="1">
    <citation type="submission" date="2024-10" db="EMBL/GenBank/DDBJ databases">
        <title>The Natural Products Discovery Center: Release of the First 8490 Sequenced Strains for Exploring Actinobacteria Biosynthetic Diversity.</title>
        <authorList>
            <person name="Kalkreuter E."/>
            <person name="Kautsar S.A."/>
            <person name="Yang D."/>
            <person name="Bader C.D."/>
            <person name="Teijaro C.N."/>
            <person name="Fluegel L."/>
            <person name="Davis C.M."/>
            <person name="Simpson J.R."/>
            <person name="Lauterbach L."/>
            <person name="Steele A.D."/>
            <person name="Gui C."/>
            <person name="Meng S."/>
            <person name="Li G."/>
            <person name="Viehrig K."/>
            <person name="Ye F."/>
            <person name="Su P."/>
            <person name="Kiefer A.F."/>
            <person name="Nichols A."/>
            <person name="Cepeda A.J."/>
            <person name="Yan W."/>
            <person name="Fan B."/>
            <person name="Jiang Y."/>
            <person name="Adhikari A."/>
            <person name="Zheng C.-J."/>
            <person name="Schuster L."/>
            <person name="Cowan T.M."/>
            <person name="Smanski M.J."/>
            <person name="Chevrette M.G."/>
            <person name="De Carvalho L.P.S."/>
            <person name="Shen B."/>
        </authorList>
    </citation>
    <scope>NUCLEOTIDE SEQUENCE [LARGE SCALE GENOMIC DNA]</scope>
    <source>
        <strain evidence="6 7">NPDC019481</strain>
    </source>
</reference>
<feature type="region of interest" description="Disordered" evidence="4">
    <location>
        <begin position="56"/>
        <end position="88"/>
    </location>
</feature>